<feature type="region of interest" description="Disordered" evidence="1">
    <location>
        <begin position="22"/>
        <end position="55"/>
    </location>
</feature>
<evidence type="ECO:0000256" key="1">
    <source>
        <dbReference type="SAM" id="MobiDB-lite"/>
    </source>
</evidence>
<dbReference type="Proteomes" id="UP001595829">
    <property type="component" value="Unassembled WGS sequence"/>
</dbReference>
<keyword evidence="3" id="KW-1185">Reference proteome</keyword>
<evidence type="ECO:0000313" key="3">
    <source>
        <dbReference type="Proteomes" id="UP001595829"/>
    </source>
</evidence>
<name>A0ABV9XM14_9ACTN</name>
<reference evidence="3" key="1">
    <citation type="journal article" date="2019" name="Int. J. Syst. Evol. Microbiol.">
        <title>The Global Catalogue of Microorganisms (GCM) 10K type strain sequencing project: providing services to taxonomists for standard genome sequencing and annotation.</title>
        <authorList>
            <consortium name="The Broad Institute Genomics Platform"/>
            <consortium name="The Broad Institute Genome Sequencing Center for Infectious Disease"/>
            <person name="Wu L."/>
            <person name="Ma J."/>
        </authorList>
    </citation>
    <scope>NUCLEOTIDE SEQUENCE [LARGE SCALE GENOMIC DNA]</scope>
    <source>
        <strain evidence="3">CGMCC 4.1648</strain>
    </source>
</reference>
<dbReference type="EMBL" id="JBHSJD010000022">
    <property type="protein sequence ID" value="MFC5025568.1"/>
    <property type="molecule type" value="Genomic_DNA"/>
</dbReference>
<proteinExistence type="predicted"/>
<sequence length="55" mass="6104">MTLTVYTIEMAYAQMRSLQEQASRSRVRKSATATRRAAGTTSAGRALFRVTGKKH</sequence>
<organism evidence="2 3">
    <name type="scientific">Streptomyces coeruleoprunus</name>
    <dbReference type="NCBI Taxonomy" id="285563"/>
    <lineage>
        <taxon>Bacteria</taxon>
        <taxon>Bacillati</taxon>
        <taxon>Actinomycetota</taxon>
        <taxon>Actinomycetes</taxon>
        <taxon>Kitasatosporales</taxon>
        <taxon>Streptomycetaceae</taxon>
        <taxon>Streptomyces</taxon>
    </lineage>
</organism>
<accession>A0ABV9XM14</accession>
<protein>
    <submittedName>
        <fullName evidence="2">Uncharacterized protein</fullName>
    </submittedName>
</protein>
<dbReference type="RefSeq" id="WP_345690085.1">
    <property type="nucleotide sequence ID" value="NZ_BAABIT010000001.1"/>
</dbReference>
<feature type="compositionally biased region" description="Low complexity" evidence="1">
    <location>
        <begin position="30"/>
        <end position="46"/>
    </location>
</feature>
<evidence type="ECO:0000313" key="2">
    <source>
        <dbReference type="EMBL" id="MFC5025568.1"/>
    </source>
</evidence>
<comment type="caution">
    <text evidence="2">The sequence shown here is derived from an EMBL/GenBank/DDBJ whole genome shotgun (WGS) entry which is preliminary data.</text>
</comment>
<gene>
    <name evidence="2" type="ORF">ACFPM3_25920</name>
</gene>